<dbReference type="EMBL" id="CAJGYO010000003">
    <property type="protein sequence ID" value="CAD6220300.1"/>
    <property type="molecule type" value="Genomic_DNA"/>
</dbReference>
<accession>A0A811NDV5</accession>
<comment type="caution">
    <text evidence="2">The sequence shown here is derived from an EMBL/GenBank/DDBJ whole genome shotgun (WGS) entry which is preliminary data.</text>
</comment>
<sequence>MEGTRNESGKEEIEDKRQNGVGIGKGKDGKKEEVYNWRYWHGIQVYEELCLVDGELPPLLARNGSTKGKLTKDQVEEDREEATSKNQKIR</sequence>
<feature type="region of interest" description="Disordered" evidence="1">
    <location>
        <begin position="1"/>
        <end position="29"/>
    </location>
</feature>
<keyword evidence="3" id="KW-1185">Reference proteome</keyword>
<feature type="region of interest" description="Disordered" evidence="1">
    <location>
        <begin position="58"/>
        <end position="90"/>
    </location>
</feature>
<dbReference type="Proteomes" id="UP000604825">
    <property type="component" value="Unassembled WGS sequence"/>
</dbReference>
<name>A0A811NDV5_9POAL</name>
<dbReference type="AlphaFoldDB" id="A0A811NDV5"/>
<gene>
    <name evidence="2" type="ORF">NCGR_LOCUS13833</name>
</gene>
<feature type="compositionally biased region" description="Basic and acidic residues" evidence="1">
    <location>
        <begin position="1"/>
        <end position="18"/>
    </location>
</feature>
<reference evidence="2" key="1">
    <citation type="submission" date="2020-10" db="EMBL/GenBank/DDBJ databases">
        <authorList>
            <person name="Han B."/>
            <person name="Lu T."/>
            <person name="Zhao Q."/>
            <person name="Huang X."/>
            <person name="Zhao Y."/>
        </authorList>
    </citation>
    <scope>NUCLEOTIDE SEQUENCE</scope>
</reference>
<organism evidence="2 3">
    <name type="scientific">Miscanthus lutarioriparius</name>
    <dbReference type="NCBI Taxonomy" id="422564"/>
    <lineage>
        <taxon>Eukaryota</taxon>
        <taxon>Viridiplantae</taxon>
        <taxon>Streptophyta</taxon>
        <taxon>Embryophyta</taxon>
        <taxon>Tracheophyta</taxon>
        <taxon>Spermatophyta</taxon>
        <taxon>Magnoliopsida</taxon>
        <taxon>Liliopsida</taxon>
        <taxon>Poales</taxon>
        <taxon>Poaceae</taxon>
        <taxon>PACMAD clade</taxon>
        <taxon>Panicoideae</taxon>
        <taxon>Andropogonodae</taxon>
        <taxon>Andropogoneae</taxon>
        <taxon>Saccharinae</taxon>
        <taxon>Miscanthus</taxon>
    </lineage>
</organism>
<evidence type="ECO:0000256" key="1">
    <source>
        <dbReference type="SAM" id="MobiDB-lite"/>
    </source>
</evidence>
<evidence type="ECO:0000313" key="2">
    <source>
        <dbReference type="EMBL" id="CAD6220300.1"/>
    </source>
</evidence>
<proteinExistence type="predicted"/>
<protein>
    <submittedName>
        <fullName evidence="2">Uncharacterized protein</fullName>
    </submittedName>
</protein>
<evidence type="ECO:0000313" key="3">
    <source>
        <dbReference type="Proteomes" id="UP000604825"/>
    </source>
</evidence>